<protein>
    <submittedName>
        <fullName evidence="2">CAMK CAMKL</fullName>
    </submittedName>
    <submittedName>
        <fullName evidence="3">Kinase</fullName>
    </submittedName>
</protein>
<dbReference type="EMBL" id="CATOUU010001058">
    <property type="protein sequence ID" value="CAI9969413.1"/>
    <property type="molecule type" value="Genomic_DNA"/>
</dbReference>
<dbReference type="EMBL" id="CAXDID020000241">
    <property type="protein sequence ID" value="CAL6062827.1"/>
    <property type="molecule type" value="Genomic_DNA"/>
</dbReference>
<dbReference type="PANTHER" id="PTHR44167:SF24">
    <property type="entry name" value="SERINE_THREONINE-PROTEIN KINASE CHK2"/>
    <property type="match status" value="1"/>
</dbReference>
<dbReference type="GO" id="GO:0044773">
    <property type="term" value="P:mitotic DNA damage checkpoint signaling"/>
    <property type="evidence" value="ECO:0007669"/>
    <property type="project" value="TreeGrafter"/>
</dbReference>
<dbReference type="GO" id="GO:0005524">
    <property type="term" value="F:ATP binding"/>
    <property type="evidence" value="ECO:0007669"/>
    <property type="project" value="InterPro"/>
</dbReference>
<dbReference type="Pfam" id="PF00069">
    <property type="entry name" value="Pkinase"/>
    <property type="match status" value="1"/>
</dbReference>
<dbReference type="InterPro" id="IPR000719">
    <property type="entry name" value="Prot_kinase_dom"/>
</dbReference>
<dbReference type="Proteomes" id="UP001642409">
    <property type="component" value="Unassembled WGS sequence"/>
</dbReference>
<comment type="caution">
    <text evidence="2">The sequence shown here is derived from an EMBL/GenBank/DDBJ whole genome shotgun (WGS) entry which is preliminary data.</text>
</comment>
<accession>A0AA86R5R6</accession>
<evidence type="ECO:0000313" key="3">
    <source>
        <dbReference type="EMBL" id="CAL6062827.1"/>
    </source>
</evidence>
<reference evidence="3 4" key="2">
    <citation type="submission" date="2024-07" db="EMBL/GenBank/DDBJ databases">
        <authorList>
            <person name="Akdeniz Z."/>
        </authorList>
    </citation>
    <scope>NUCLEOTIDE SEQUENCE [LARGE SCALE GENOMIC DNA]</scope>
</reference>
<name>A0AA86R5R6_9EUKA</name>
<evidence type="ECO:0000313" key="2">
    <source>
        <dbReference type="EMBL" id="CAI9969413.1"/>
    </source>
</evidence>
<dbReference type="SMART" id="SM00220">
    <property type="entry name" value="S_TKc"/>
    <property type="match status" value="1"/>
</dbReference>
<organism evidence="2">
    <name type="scientific">Hexamita inflata</name>
    <dbReference type="NCBI Taxonomy" id="28002"/>
    <lineage>
        <taxon>Eukaryota</taxon>
        <taxon>Metamonada</taxon>
        <taxon>Diplomonadida</taxon>
        <taxon>Hexamitidae</taxon>
        <taxon>Hexamitinae</taxon>
        <taxon>Hexamita</taxon>
    </lineage>
</organism>
<dbReference type="SUPFAM" id="SSF56112">
    <property type="entry name" value="Protein kinase-like (PK-like)"/>
    <property type="match status" value="1"/>
</dbReference>
<reference evidence="2" key="1">
    <citation type="submission" date="2023-06" db="EMBL/GenBank/DDBJ databases">
        <authorList>
            <person name="Kurt Z."/>
        </authorList>
    </citation>
    <scope>NUCLEOTIDE SEQUENCE</scope>
</reference>
<dbReference type="AlphaFoldDB" id="A0AA86R5R6"/>
<dbReference type="PANTHER" id="PTHR44167">
    <property type="entry name" value="OVARIAN-SPECIFIC SERINE/THREONINE-PROTEIN KINASE LOK-RELATED"/>
    <property type="match status" value="1"/>
</dbReference>
<dbReference type="PROSITE" id="PS50011">
    <property type="entry name" value="PROTEIN_KINASE_DOM"/>
    <property type="match status" value="1"/>
</dbReference>
<keyword evidence="4" id="KW-1185">Reference proteome</keyword>
<keyword evidence="3" id="KW-0418">Kinase</keyword>
<evidence type="ECO:0000313" key="4">
    <source>
        <dbReference type="Proteomes" id="UP001642409"/>
    </source>
</evidence>
<proteinExistence type="predicted"/>
<dbReference type="PROSITE" id="PS00108">
    <property type="entry name" value="PROTEIN_KINASE_ST"/>
    <property type="match status" value="1"/>
</dbReference>
<evidence type="ECO:0000259" key="1">
    <source>
        <dbReference type="PROSITE" id="PS50011"/>
    </source>
</evidence>
<dbReference type="GO" id="GO:0004674">
    <property type="term" value="F:protein serine/threonine kinase activity"/>
    <property type="evidence" value="ECO:0007669"/>
    <property type="project" value="TreeGrafter"/>
</dbReference>
<dbReference type="InterPro" id="IPR008271">
    <property type="entry name" value="Ser/Thr_kinase_AS"/>
</dbReference>
<dbReference type="GO" id="GO:0005634">
    <property type="term" value="C:nucleus"/>
    <property type="evidence" value="ECO:0007669"/>
    <property type="project" value="TreeGrafter"/>
</dbReference>
<keyword evidence="3" id="KW-0808">Transferase</keyword>
<sequence length="525" mass="61612">MKSEHNSKLTVHNNDVFVKNYKIVSKIDEGCEAAVFKALNVDNKFVALYHISNRARALNRIQIHQVTNNIKGVVQMLDHFQIQESNASVSQQFSILQKPGTIIIFEYMKGQSIDKCLRKQNVDLVLDAIKQLTHIVNQLHNIQVFHLDIKPDNIYYYKGTVTVLDFGSAQQLQVSHQKIEPLLDFLFGKRECLTKVYESTKYFRSERDIQKQCIKPIVAQKYDVYSIGCLTYYLLTSFMIRTSIQRMSYHAHQLRQKFGENVTDLLCGMLDENQYVRFTTQQILRHSAMNDTSLRLFTFQYLLDANSRISYNEKKYNVRQRSKSIAQSKYEYKFREQNQQIIDDQHPVYYDMKFYKLFTENVENLNTGSIFRVANINKENHTCLEQGRHLLYNRYLQRMHIQLVHQMIGKQFVHKLKDDKQELSCVVTTDTTGTEILDDSESESQYQVHDNIDSDMSLTVVKTSRRNTIFNVEKTKSPLTLQPTQINTEFSIDDIFGDRFQVIEMSVSNNSRQCFLEEECELEKK</sequence>
<feature type="domain" description="Protein kinase" evidence="1">
    <location>
        <begin position="21"/>
        <end position="289"/>
    </location>
</feature>
<dbReference type="InterPro" id="IPR011009">
    <property type="entry name" value="Kinase-like_dom_sf"/>
</dbReference>
<gene>
    <name evidence="3" type="ORF">HINF_LOCUS50392</name>
    <name evidence="2" type="ORF">HINF_LOCUS57058</name>
</gene>
<dbReference type="Gene3D" id="1.10.510.10">
    <property type="entry name" value="Transferase(Phosphotransferase) domain 1"/>
    <property type="match status" value="1"/>
</dbReference>